<gene>
    <name evidence="9" type="ORF">NET02_15980</name>
</gene>
<protein>
    <recommendedName>
        <fullName evidence="8">Probable membrane transporter protein</fullName>
    </recommendedName>
</protein>
<dbReference type="PANTHER" id="PTHR30269">
    <property type="entry name" value="TRANSMEMBRANE PROTEIN YFCA"/>
    <property type="match status" value="1"/>
</dbReference>
<evidence type="ECO:0000313" key="9">
    <source>
        <dbReference type="EMBL" id="MCM8750643.1"/>
    </source>
</evidence>
<evidence type="ECO:0000256" key="1">
    <source>
        <dbReference type="ARBA" id="ARBA00004651"/>
    </source>
</evidence>
<feature type="transmembrane region" description="Helical" evidence="8">
    <location>
        <begin position="168"/>
        <end position="190"/>
    </location>
</feature>
<evidence type="ECO:0000256" key="5">
    <source>
        <dbReference type="ARBA" id="ARBA00022692"/>
    </source>
</evidence>
<feature type="transmembrane region" description="Helical" evidence="8">
    <location>
        <begin position="197"/>
        <end position="219"/>
    </location>
</feature>
<proteinExistence type="inferred from homology"/>
<dbReference type="RefSeq" id="WP_284058431.1">
    <property type="nucleotide sequence ID" value="NZ_JAMSLR010000020.1"/>
</dbReference>
<dbReference type="InterPro" id="IPR002781">
    <property type="entry name" value="TM_pro_TauE-like"/>
</dbReference>
<evidence type="ECO:0000256" key="2">
    <source>
        <dbReference type="ARBA" id="ARBA00009142"/>
    </source>
</evidence>
<accession>A0AA41WIB5</accession>
<feature type="transmembrane region" description="Helical" evidence="8">
    <location>
        <begin position="7"/>
        <end position="30"/>
    </location>
</feature>
<feature type="transmembrane region" description="Helical" evidence="8">
    <location>
        <begin position="73"/>
        <end position="92"/>
    </location>
</feature>
<name>A0AA41WIB5_9BACT</name>
<evidence type="ECO:0000313" key="10">
    <source>
        <dbReference type="Proteomes" id="UP001165306"/>
    </source>
</evidence>
<keyword evidence="7 8" id="KW-0472">Membrane</keyword>
<keyword evidence="4 8" id="KW-1003">Cell membrane</keyword>
<feature type="transmembrane region" description="Helical" evidence="8">
    <location>
        <begin position="231"/>
        <end position="253"/>
    </location>
</feature>
<evidence type="ECO:0000256" key="3">
    <source>
        <dbReference type="ARBA" id="ARBA00022448"/>
    </source>
</evidence>
<comment type="subcellular location">
    <subcellularLocation>
        <location evidence="1 8">Cell membrane</location>
        <topology evidence="1 8">Multi-pass membrane protein</topology>
    </subcellularLocation>
</comment>
<dbReference type="PANTHER" id="PTHR30269:SF37">
    <property type="entry name" value="MEMBRANE TRANSPORTER PROTEIN"/>
    <property type="match status" value="1"/>
</dbReference>
<sequence length="254" mass="26231">MELFPTVAGGLVAAGAAVLAGMTGFGYGLLSTPLLLALDYPPAVVVAANLSVALVTRVTVAWRLRPWVSWRRVGLLSAGSLPGLALGARLLATLDPEAVRPVIGAAVVVAALLMLRARPQPRRDRQRGGTVLPLLTGFLSGVLGTTTSLSGVPLIFYLSRLGLEPARFIADLAVYFVLTNAAGLFLLLVNGALAPDALLTTTAIWLPGALLGTLLGVRLGTRLPAPHFRTLVLAAALGAGVLTVASAFLRYCLG</sequence>
<reference evidence="9" key="1">
    <citation type="submission" date="2022-06" db="EMBL/GenBank/DDBJ databases">
        <title>CFH 74404 Thermomicrobiaceae sp.</title>
        <authorList>
            <person name="Ming H."/>
            <person name="Li W.-J."/>
            <person name="Zhao Z."/>
        </authorList>
    </citation>
    <scope>NUCLEOTIDE SEQUENCE</scope>
    <source>
        <strain evidence="9">CFH 74404</strain>
    </source>
</reference>
<organism evidence="9 10">
    <name type="scientific">Thermalbibacter longus</name>
    <dbReference type="NCBI Taxonomy" id="2951981"/>
    <lineage>
        <taxon>Bacteria</taxon>
        <taxon>Pseudomonadati</taxon>
        <taxon>Thermomicrobiota</taxon>
        <taxon>Thermomicrobia</taxon>
        <taxon>Thermomicrobiales</taxon>
        <taxon>Thermomicrobiaceae</taxon>
        <taxon>Thermalbibacter</taxon>
    </lineage>
</organism>
<feature type="transmembrane region" description="Helical" evidence="8">
    <location>
        <begin position="98"/>
        <end position="117"/>
    </location>
</feature>
<keyword evidence="6 8" id="KW-1133">Transmembrane helix</keyword>
<comment type="caution">
    <text evidence="9">The sequence shown here is derived from an EMBL/GenBank/DDBJ whole genome shotgun (WGS) entry which is preliminary data.</text>
</comment>
<dbReference type="Pfam" id="PF01925">
    <property type="entry name" value="TauE"/>
    <property type="match status" value="1"/>
</dbReference>
<dbReference type="InterPro" id="IPR052017">
    <property type="entry name" value="TSUP"/>
</dbReference>
<dbReference type="EMBL" id="JAMSLR010000020">
    <property type="protein sequence ID" value="MCM8750643.1"/>
    <property type="molecule type" value="Genomic_DNA"/>
</dbReference>
<evidence type="ECO:0000256" key="7">
    <source>
        <dbReference type="ARBA" id="ARBA00023136"/>
    </source>
</evidence>
<evidence type="ECO:0000256" key="4">
    <source>
        <dbReference type="ARBA" id="ARBA00022475"/>
    </source>
</evidence>
<keyword evidence="5 8" id="KW-0812">Transmembrane</keyword>
<dbReference type="AlphaFoldDB" id="A0AA41WIB5"/>
<keyword evidence="3" id="KW-0813">Transport</keyword>
<feature type="transmembrane region" description="Helical" evidence="8">
    <location>
        <begin position="129"/>
        <end position="156"/>
    </location>
</feature>
<comment type="similarity">
    <text evidence="2 8">Belongs to the 4-toluene sulfonate uptake permease (TSUP) (TC 2.A.102) family.</text>
</comment>
<evidence type="ECO:0000256" key="8">
    <source>
        <dbReference type="RuleBase" id="RU363041"/>
    </source>
</evidence>
<dbReference type="Proteomes" id="UP001165306">
    <property type="component" value="Unassembled WGS sequence"/>
</dbReference>
<feature type="transmembrane region" description="Helical" evidence="8">
    <location>
        <begin position="42"/>
        <end position="61"/>
    </location>
</feature>
<keyword evidence="10" id="KW-1185">Reference proteome</keyword>
<dbReference type="GO" id="GO:0005886">
    <property type="term" value="C:plasma membrane"/>
    <property type="evidence" value="ECO:0007669"/>
    <property type="project" value="UniProtKB-SubCell"/>
</dbReference>
<evidence type="ECO:0000256" key="6">
    <source>
        <dbReference type="ARBA" id="ARBA00022989"/>
    </source>
</evidence>